<dbReference type="EMBL" id="CAMTCP010000235">
    <property type="protein sequence ID" value="CAI3614983.1"/>
    <property type="molecule type" value="Genomic_DNA"/>
</dbReference>
<evidence type="ECO:0000256" key="1">
    <source>
        <dbReference type="SAM" id="Phobius"/>
    </source>
</evidence>
<dbReference type="RefSeq" id="WP_317050011.1">
    <property type="nucleotide sequence ID" value="NZ_CAMRXC010000221.1"/>
</dbReference>
<gene>
    <name evidence="2" type="ORF">CNEO2_380045</name>
</gene>
<dbReference type="Proteomes" id="UP001189143">
    <property type="component" value="Unassembled WGS sequence"/>
</dbReference>
<dbReference type="SUPFAM" id="SSF50952">
    <property type="entry name" value="Soluble quinoprotein glucose dehydrogenase"/>
    <property type="match status" value="1"/>
</dbReference>
<evidence type="ECO:0000313" key="2">
    <source>
        <dbReference type="EMBL" id="CAI3614983.1"/>
    </source>
</evidence>
<reference evidence="2" key="1">
    <citation type="submission" date="2022-10" db="EMBL/GenBank/DDBJ databases">
        <authorList>
            <person name="Aires J."/>
            <person name="Mesa V."/>
        </authorList>
    </citation>
    <scope>NUCLEOTIDE SEQUENCE</scope>
    <source>
        <strain evidence="2">Clostridium neonatale JD116</strain>
    </source>
</reference>
<keyword evidence="1" id="KW-0812">Transmembrane</keyword>
<accession>A0AAD1YGS8</accession>
<organism evidence="2 3">
    <name type="scientific">Clostridium neonatale</name>
    <dbReference type="NCBI Taxonomy" id="137838"/>
    <lineage>
        <taxon>Bacteria</taxon>
        <taxon>Bacillati</taxon>
        <taxon>Bacillota</taxon>
        <taxon>Clostridia</taxon>
        <taxon>Eubacteriales</taxon>
        <taxon>Clostridiaceae</taxon>
        <taxon>Clostridium</taxon>
    </lineage>
</organism>
<dbReference type="AlphaFoldDB" id="A0AAD1YGS8"/>
<name>A0AAD1YGS8_9CLOT</name>
<protein>
    <submittedName>
        <fullName evidence="2">Membrane protein</fullName>
    </submittedName>
</protein>
<dbReference type="InterPro" id="IPR011042">
    <property type="entry name" value="6-blade_b-propeller_TolB-like"/>
</dbReference>
<comment type="caution">
    <text evidence="2">The sequence shown here is derived from an EMBL/GenBank/DDBJ whole genome shotgun (WGS) entry which is preliminary data.</text>
</comment>
<evidence type="ECO:0000313" key="3">
    <source>
        <dbReference type="Proteomes" id="UP001189143"/>
    </source>
</evidence>
<keyword evidence="1" id="KW-1133">Transmembrane helix</keyword>
<feature type="transmembrane region" description="Helical" evidence="1">
    <location>
        <begin position="408"/>
        <end position="426"/>
    </location>
</feature>
<dbReference type="Gene3D" id="2.120.10.30">
    <property type="entry name" value="TolB, C-terminal domain"/>
    <property type="match status" value="1"/>
</dbReference>
<dbReference type="InterPro" id="IPR011041">
    <property type="entry name" value="Quinoprot_gluc/sorb_DH_b-prop"/>
</dbReference>
<sequence>MRRFFKFLLISIIIVAASLGLFELSSKYKINILKSNINWSIEAKNCRNAVSFDKDGKNTYVAYENYVKVLKDEGREEILFSDEALKIEDILFYDGKLYIISGDKLYNYDLSTSELNVMVSNIPSVGKYLDRKIIIKDNKLLIAIGSATNSGIADNDGTYDINNIPYDKSPINISLNGKNYGESKTGAFMPYGNSSVEGQKIEGEKLGNASIVEVNLSNNKISLYACGIRNITGWDLDSNNNLICVVGGMENIGDRPINRDFDYLYEIEKGKWYGWPDYSGGDLITSPRFKGEQKISRIILNPPNKTVAAPIYQFSDVDNIKYLGIDKEGAILEKDSCVYYDKKDNMIYSINENGVKHKLLKLKDESIIRGIRTKNGSAYILDSGTGCVYKLQSKNDGVVFNLPKEVCIFILILLFVLVCLFILKLNNKKSLK</sequence>
<keyword evidence="1" id="KW-0472">Membrane</keyword>
<proteinExistence type="predicted"/>